<accession>A0A6T8I3V3</accession>
<dbReference type="InterPro" id="IPR029039">
    <property type="entry name" value="Flavoprotein-like_sf"/>
</dbReference>
<organism evidence="3">
    <name type="scientific">Hemiselmis andersenii</name>
    <name type="common">Cryptophyte alga</name>
    <dbReference type="NCBI Taxonomy" id="464988"/>
    <lineage>
        <taxon>Eukaryota</taxon>
        <taxon>Cryptophyceae</taxon>
        <taxon>Cryptomonadales</taxon>
        <taxon>Hemiselmidaceae</taxon>
        <taxon>Hemiselmis</taxon>
    </lineage>
</organism>
<proteinExistence type="predicted"/>
<dbReference type="EMBL" id="HBFX01015286">
    <property type="protein sequence ID" value="CAD8954674.1"/>
    <property type="molecule type" value="Transcribed_RNA"/>
</dbReference>
<evidence type="ECO:0000259" key="1">
    <source>
        <dbReference type="Pfam" id="PF03358"/>
    </source>
</evidence>
<reference evidence="3" key="1">
    <citation type="submission" date="2021-01" db="EMBL/GenBank/DDBJ databases">
        <authorList>
            <person name="Corre E."/>
            <person name="Pelletier E."/>
            <person name="Niang G."/>
            <person name="Scheremetjew M."/>
            <person name="Finn R."/>
            <person name="Kale V."/>
            <person name="Holt S."/>
            <person name="Cochrane G."/>
            <person name="Meng A."/>
            <person name="Brown T."/>
            <person name="Cohen L."/>
        </authorList>
    </citation>
    <scope>NUCLEOTIDE SEQUENCE</scope>
    <source>
        <strain evidence="2">CCMP441</strain>
        <strain evidence="3">CCMP644</strain>
    </source>
</reference>
<dbReference type="Pfam" id="PF03358">
    <property type="entry name" value="FMN_red"/>
    <property type="match status" value="1"/>
</dbReference>
<dbReference type="PANTHER" id="PTHR30543:SF21">
    <property type="entry name" value="NAD(P)H-DEPENDENT FMN REDUCTASE LOT6"/>
    <property type="match status" value="1"/>
</dbReference>
<dbReference type="GO" id="GO:0005829">
    <property type="term" value="C:cytosol"/>
    <property type="evidence" value="ECO:0007669"/>
    <property type="project" value="TreeGrafter"/>
</dbReference>
<name>A0A6T8I3V3_HEMAN</name>
<sequence>MAGKEIALRTVVFLGSARDLAPAWSSDKRLCNRVAAWVKKTLTERNATCGPDKVKHDVTFYDPLEVFGPDGCLHKSGGELKHPHFFYKGGEAPPAMDAMRDTIKACDAIIVVSPEYNHTVPPALSSLMGHFGGSNYSCKPSGIVTYSVGPFGGTRAAIALRPMLSELGCLPVSKLCCLPTASSVLGEDGTPPDASNRLLNQLPDMLSQIEWMAIAMKNQREHAGAF</sequence>
<dbReference type="AlphaFoldDB" id="A0A6T8I3V3"/>
<evidence type="ECO:0000313" key="3">
    <source>
        <dbReference type="EMBL" id="CAD8954674.1"/>
    </source>
</evidence>
<dbReference type="InterPro" id="IPR005025">
    <property type="entry name" value="FMN_Rdtase-like_dom"/>
</dbReference>
<gene>
    <name evidence="3" type="ORF">HAND00432_LOCUS9212</name>
    <name evidence="2" type="ORF">HAND1043_LOCUS4279</name>
</gene>
<dbReference type="PANTHER" id="PTHR30543">
    <property type="entry name" value="CHROMATE REDUCTASE"/>
    <property type="match status" value="1"/>
</dbReference>
<dbReference type="InterPro" id="IPR050712">
    <property type="entry name" value="NAD(P)H-dep_reductase"/>
</dbReference>
<feature type="domain" description="NADPH-dependent FMN reductase-like" evidence="1">
    <location>
        <begin position="10"/>
        <end position="174"/>
    </location>
</feature>
<dbReference type="GO" id="GO:0010181">
    <property type="term" value="F:FMN binding"/>
    <property type="evidence" value="ECO:0007669"/>
    <property type="project" value="TreeGrafter"/>
</dbReference>
<dbReference type="GO" id="GO:0016491">
    <property type="term" value="F:oxidoreductase activity"/>
    <property type="evidence" value="ECO:0007669"/>
    <property type="project" value="InterPro"/>
</dbReference>
<protein>
    <recommendedName>
        <fullName evidence="1">NADPH-dependent FMN reductase-like domain-containing protein</fullName>
    </recommendedName>
</protein>
<dbReference type="EMBL" id="HBFK01007196">
    <property type="protein sequence ID" value="CAD8737787.1"/>
    <property type="molecule type" value="Transcribed_RNA"/>
</dbReference>
<dbReference type="SUPFAM" id="SSF52218">
    <property type="entry name" value="Flavoproteins"/>
    <property type="match status" value="1"/>
</dbReference>
<dbReference type="Gene3D" id="3.40.50.360">
    <property type="match status" value="1"/>
</dbReference>
<evidence type="ECO:0000313" key="2">
    <source>
        <dbReference type="EMBL" id="CAD8737787.1"/>
    </source>
</evidence>